<organism evidence="2 3">
    <name type="scientific">Acaulospora morrowiae</name>
    <dbReference type="NCBI Taxonomy" id="94023"/>
    <lineage>
        <taxon>Eukaryota</taxon>
        <taxon>Fungi</taxon>
        <taxon>Fungi incertae sedis</taxon>
        <taxon>Mucoromycota</taxon>
        <taxon>Glomeromycotina</taxon>
        <taxon>Glomeromycetes</taxon>
        <taxon>Diversisporales</taxon>
        <taxon>Acaulosporaceae</taxon>
        <taxon>Acaulospora</taxon>
    </lineage>
</organism>
<dbReference type="AlphaFoldDB" id="A0A9N8W504"/>
<keyword evidence="3" id="KW-1185">Reference proteome</keyword>
<gene>
    <name evidence="2" type="ORF">AMORRO_LOCUS1865</name>
</gene>
<feature type="compositionally biased region" description="Basic and acidic residues" evidence="1">
    <location>
        <begin position="28"/>
        <end position="42"/>
    </location>
</feature>
<reference evidence="2" key="1">
    <citation type="submission" date="2021-06" db="EMBL/GenBank/DDBJ databases">
        <authorList>
            <person name="Kallberg Y."/>
            <person name="Tangrot J."/>
            <person name="Rosling A."/>
        </authorList>
    </citation>
    <scope>NUCLEOTIDE SEQUENCE</scope>
    <source>
        <strain evidence="2">CL551</strain>
    </source>
</reference>
<feature type="region of interest" description="Disordered" evidence="1">
    <location>
        <begin position="1"/>
        <end position="42"/>
    </location>
</feature>
<evidence type="ECO:0000313" key="3">
    <source>
        <dbReference type="Proteomes" id="UP000789342"/>
    </source>
</evidence>
<accession>A0A9N8W504</accession>
<proteinExistence type="predicted"/>
<sequence>MLDEKGIPDPTFKKKPQSSSANNPDVSHFFRDSDEASRNTEEHYDNYEQYFSLANLFGSLRDRQTSSGAGTNQEFLDNLISQLLEEANANAKGPPPASKKFIQNLPIVPKSEIKSGNVYYEQPS</sequence>
<evidence type="ECO:0000256" key="1">
    <source>
        <dbReference type="SAM" id="MobiDB-lite"/>
    </source>
</evidence>
<dbReference type="OrthoDB" id="8062037at2759"/>
<protein>
    <submittedName>
        <fullName evidence="2">4115_t:CDS:1</fullName>
    </submittedName>
</protein>
<name>A0A9N8W504_9GLOM</name>
<dbReference type="EMBL" id="CAJVPV010000724">
    <property type="protein sequence ID" value="CAG8471222.1"/>
    <property type="molecule type" value="Genomic_DNA"/>
</dbReference>
<comment type="caution">
    <text evidence="2">The sequence shown here is derived from an EMBL/GenBank/DDBJ whole genome shotgun (WGS) entry which is preliminary data.</text>
</comment>
<evidence type="ECO:0000313" key="2">
    <source>
        <dbReference type="EMBL" id="CAG8471222.1"/>
    </source>
</evidence>
<dbReference type="Proteomes" id="UP000789342">
    <property type="component" value="Unassembled WGS sequence"/>
</dbReference>